<evidence type="ECO:0000313" key="4">
    <source>
        <dbReference type="Proteomes" id="UP001183643"/>
    </source>
</evidence>
<dbReference type="PROSITE" id="PS50937">
    <property type="entry name" value="HTH_MERR_2"/>
    <property type="match status" value="1"/>
</dbReference>
<dbReference type="Proteomes" id="UP001183643">
    <property type="component" value="Unassembled WGS sequence"/>
</dbReference>
<accession>A0AAE3YS91</accession>
<dbReference type="SMART" id="SM00422">
    <property type="entry name" value="HTH_MERR"/>
    <property type="match status" value="1"/>
</dbReference>
<evidence type="ECO:0000259" key="2">
    <source>
        <dbReference type="PROSITE" id="PS50937"/>
    </source>
</evidence>
<proteinExistence type="predicted"/>
<dbReference type="PANTHER" id="PTHR30204">
    <property type="entry name" value="REDOX-CYCLING DRUG-SENSING TRANSCRIPTIONAL ACTIVATOR SOXR"/>
    <property type="match status" value="1"/>
</dbReference>
<dbReference type="Pfam" id="PF13411">
    <property type="entry name" value="MerR_1"/>
    <property type="match status" value="1"/>
</dbReference>
<feature type="domain" description="HTH merR-type" evidence="2">
    <location>
        <begin position="21"/>
        <end position="89"/>
    </location>
</feature>
<dbReference type="CDD" id="cd04781">
    <property type="entry name" value="HTH_MerR-like_sg6"/>
    <property type="match status" value="1"/>
</dbReference>
<keyword evidence="4" id="KW-1185">Reference proteome</keyword>
<evidence type="ECO:0000313" key="3">
    <source>
        <dbReference type="EMBL" id="MDR7277419.1"/>
    </source>
</evidence>
<dbReference type="PANTHER" id="PTHR30204:SF97">
    <property type="entry name" value="MERR FAMILY REGULATORY PROTEIN"/>
    <property type="match status" value="1"/>
</dbReference>
<keyword evidence="1 3" id="KW-0238">DNA-binding</keyword>
<comment type="caution">
    <text evidence="3">The sequence shown here is derived from an EMBL/GenBank/DDBJ whole genome shotgun (WGS) entry which is preliminary data.</text>
</comment>
<dbReference type="AlphaFoldDB" id="A0AAE3YS91"/>
<dbReference type="GO" id="GO:0003700">
    <property type="term" value="F:DNA-binding transcription factor activity"/>
    <property type="evidence" value="ECO:0007669"/>
    <property type="project" value="InterPro"/>
</dbReference>
<name>A0AAE3YS91_9ACTN</name>
<dbReference type="GO" id="GO:0003677">
    <property type="term" value="F:DNA binding"/>
    <property type="evidence" value="ECO:0007669"/>
    <property type="project" value="UniProtKB-KW"/>
</dbReference>
<reference evidence="3" key="1">
    <citation type="submission" date="2023-07" db="EMBL/GenBank/DDBJ databases">
        <title>Sequencing the genomes of 1000 actinobacteria strains.</title>
        <authorList>
            <person name="Klenk H.-P."/>
        </authorList>
    </citation>
    <scope>NUCLEOTIDE SEQUENCE</scope>
    <source>
        <strain evidence="3">DSM 44707</strain>
    </source>
</reference>
<dbReference type="InterPro" id="IPR009061">
    <property type="entry name" value="DNA-bd_dom_put_sf"/>
</dbReference>
<dbReference type="PROSITE" id="PS00552">
    <property type="entry name" value="HTH_MERR_1"/>
    <property type="match status" value="1"/>
</dbReference>
<gene>
    <name evidence="3" type="ORF">J2S41_004197</name>
</gene>
<dbReference type="InterPro" id="IPR000551">
    <property type="entry name" value="MerR-type_HTH_dom"/>
</dbReference>
<dbReference type="RefSeq" id="WP_310369705.1">
    <property type="nucleotide sequence ID" value="NZ_JAVDYB010000001.1"/>
</dbReference>
<organism evidence="3 4">
    <name type="scientific">Catenuloplanes atrovinosus</name>
    <dbReference type="NCBI Taxonomy" id="137266"/>
    <lineage>
        <taxon>Bacteria</taxon>
        <taxon>Bacillati</taxon>
        <taxon>Actinomycetota</taxon>
        <taxon>Actinomycetes</taxon>
        <taxon>Micromonosporales</taxon>
        <taxon>Micromonosporaceae</taxon>
        <taxon>Catenuloplanes</taxon>
    </lineage>
</organism>
<dbReference type="PRINTS" id="PR00040">
    <property type="entry name" value="HTHMERR"/>
</dbReference>
<protein>
    <submittedName>
        <fullName evidence="3">DNA-binding transcriptional MerR regulator</fullName>
    </submittedName>
</protein>
<evidence type="ECO:0000256" key="1">
    <source>
        <dbReference type="ARBA" id="ARBA00023125"/>
    </source>
</evidence>
<dbReference type="Gene3D" id="1.10.1660.10">
    <property type="match status" value="1"/>
</dbReference>
<sequence>MTTSDDQGEITVSPQADLRSTLDIAEVAARSGVTVSALRYYEEKGLIASSGRRGLRRQFTDDVLQRLALVAIGRDAGFTLDEIAGMFGPDGEPAIDRALLSTRADDLDRTIRRLTVLRDGLRHAAACPAPRHLECPTFRRILAAAQRRPGRVSGRRPAGR</sequence>
<dbReference type="EMBL" id="JAVDYB010000001">
    <property type="protein sequence ID" value="MDR7277419.1"/>
    <property type="molecule type" value="Genomic_DNA"/>
</dbReference>
<dbReference type="SUPFAM" id="SSF46955">
    <property type="entry name" value="Putative DNA-binding domain"/>
    <property type="match status" value="1"/>
</dbReference>
<dbReference type="InterPro" id="IPR047057">
    <property type="entry name" value="MerR_fam"/>
</dbReference>